<organism evidence="8 9">
    <name type="scientific">Nocardioides marmoribigeumensis</name>
    <dbReference type="NCBI Taxonomy" id="433649"/>
    <lineage>
        <taxon>Bacteria</taxon>
        <taxon>Bacillati</taxon>
        <taxon>Actinomycetota</taxon>
        <taxon>Actinomycetes</taxon>
        <taxon>Propionibacteriales</taxon>
        <taxon>Nocardioidaceae</taxon>
        <taxon>Nocardioides</taxon>
    </lineage>
</organism>
<dbReference type="PANTHER" id="PTHR30627">
    <property type="entry name" value="PEPTIDOGLYCAN D,D-TRANSPEPTIDASE"/>
    <property type="match status" value="1"/>
</dbReference>
<reference evidence="8 9" key="1">
    <citation type="submission" date="2023-07" db="EMBL/GenBank/DDBJ databases">
        <title>Sequencing the genomes of 1000 actinobacteria strains.</title>
        <authorList>
            <person name="Klenk H.-P."/>
        </authorList>
    </citation>
    <scope>NUCLEOTIDE SEQUENCE [LARGE SCALE GENOMIC DNA]</scope>
    <source>
        <strain evidence="8 9">DSM 19426</strain>
    </source>
</reference>
<dbReference type="InterPro" id="IPR036138">
    <property type="entry name" value="PBP_dimer_sf"/>
</dbReference>
<accession>A0ABU2BRN5</accession>
<dbReference type="GO" id="GO:0051301">
    <property type="term" value="P:cell division"/>
    <property type="evidence" value="ECO:0007669"/>
    <property type="project" value="UniProtKB-KW"/>
</dbReference>
<dbReference type="InterPro" id="IPR050515">
    <property type="entry name" value="Beta-lactam/transpept"/>
</dbReference>
<evidence type="ECO:0000256" key="1">
    <source>
        <dbReference type="ARBA" id="ARBA00004370"/>
    </source>
</evidence>
<feature type="compositionally biased region" description="Basic and acidic residues" evidence="4">
    <location>
        <begin position="608"/>
        <end position="617"/>
    </location>
</feature>
<dbReference type="Gene3D" id="3.30.450.330">
    <property type="match status" value="1"/>
</dbReference>
<feature type="domain" description="Penicillin-binding protein transpeptidase" evidence="6">
    <location>
        <begin position="267"/>
        <end position="576"/>
    </location>
</feature>
<keyword evidence="5" id="KW-1133">Transmembrane helix</keyword>
<dbReference type="Gene3D" id="3.90.1310.10">
    <property type="entry name" value="Penicillin-binding protein 2a (Domain 2)"/>
    <property type="match status" value="1"/>
</dbReference>
<dbReference type="Pfam" id="PF00905">
    <property type="entry name" value="Transpeptidase"/>
    <property type="match status" value="1"/>
</dbReference>
<evidence type="ECO:0000313" key="8">
    <source>
        <dbReference type="EMBL" id="MDR7361287.1"/>
    </source>
</evidence>
<dbReference type="RefSeq" id="WP_310299028.1">
    <property type="nucleotide sequence ID" value="NZ_BAAAPS010000014.1"/>
</dbReference>
<evidence type="ECO:0000256" key="5">
    <source>
        <dbReference type="SAM" id="Phobius"/>
    </source>
</evidence>
<dbReference type="PANTHER" id="PTHR30627:SF1">
    <property type="entry name" value="PEPTIDOGLYCAN D,D-TRANSPEPTIDASE FTSI"/>
    <property type="match status" value="1"/>
</dbReference>
<keyword evidence="8" id="KW-0131">Cell cycle</keyword>
<evidence type="ECO:0000259" key="6">
    <source>
        <dbReference type="Pfam" id="PF00905"/>
    </source>
</evidence>
<comment type="subcellular location">
    <subcellularLocation>
        <location evidence="1">Membrane</location>
    </subcellularLocation>
</comment>
<sequence length="635" mass="67592">MPQPPTRRPRTSRLEGVRLTSLRRLRVGFILIAMVVSIFAARLLQLQGVDAAAYAAKARSLGAVTEELPATRGAILDRNGVPMAESLDGLMIVADPTRTEKDAPKIAQLLSDRLGLDYIQTVDVLTDAKRPDGTENHFGYVARRIPSEKARAAVKELDDLGYKGIDTRWDPVRSYPGKDVGANLLGFMNRNGDAGGGLEMIYNSLLAGKDGHAVYDVGGGNRIPLGDNSRVEPQDGKDLHLTIDRDVQFYTQRVLRQAVQSARAASGSVVVMDSRSGELVAVADYPSYDANGDYFDKSDHLGAAAFRDVYEPGSVQKVLTAASLVDAGYVNPLTRITVPEKLKSSDRVIGDYFDHGTLRLTMTGVIAKSSNIGTALAARQMPARQLYRYLHGFGEGERVGIEGLGGGPGLLSPWGDWIQVERDNIAFGQGVAVSAVQMAAAVNTVAHGGVYIQPSLVRGRVVDTQGRVTGSAVAQTRRVVSPRAARETAQMMEMVTDPVEGTAGMAAIPGYRVAGKTGTAQRIDPKCGCYGRDFTVSFAGFAPADDPRFTVYVVVHKPRNGGGGGATGGPVFRKVMGYLLQKYAVPPSGSAPLRTPVEWVPGSGPQGDQERAALEERFGDEDGPAGGAAAGLGLR</sequence>
<comment type="similarity">
    <text evidence="2">Belongs to the transpeptidase family.</text>
</comment>
<evidence type="ECO:0000259" key="7">
    <source>
        <dbReference type="Pfam" id="PF03717"/>
    </source>
</evidence>
<feature type="domain" description="Penicillin-binding protein dimerisation" evidence="7">
    <location>
        <begin position="68"/>
        <end position="222"/>
    </location>
</feature>
<dbReference type="InterPro" id="IPR001460">
    <property type="entry name" value="PCN-bd_Tpept"/>
</dbReference>
<evidence type="ECO:0000256" key="3">
    <source>
        <dbReference type="ARBA" id="ARBA00023136"/>
    </source>
</evidence>
<evidence type="ECO:0000313" key="9">
    <source>
        <dbReference type="Proteomes" id="UP001183648"/>
    </source>
</evidence>
<name>A0ABU2BRN5_9ACTN</name>
<dbReference type="EMBL" id="JAVDYG010000001">
    <property type="protein sequence ID" value="MDR7361287.1"/>
    <property type="molecule type" value="Genomic_DNA"/>
</dbReference>
<evidence type="ECO:0000256" key="2">
    <source>
        <dbReference type="ARBA" id="ARBA00007171"/>
    </source>
</evidence>
<dbReference type="SUPFAM" id="SSF56601">
    <property type="entry name" value="beta-lactamase/transpeptidase-like"/>
    <property type="match status" value="1"/>
</dbReference>
<keyword evidence="3 5" id="KW-0472">Membrane</keyword>
<dbReference type="Proteomes" id="UP001183648">
    <property type="component" value="Unassembled WGS sequence"/>
</dbReference>
<dbReference type="Gene3D" id="3.40.710.10">
    <property type="entry name" value="DD-peptidase/beta-lactamase superfamily"/>
    <property type="match status" value="1"/>
</dbReference>
<feature type="transmembrane region" description="Helical" evidence="5">
    <location>
        <begin position="27"/>
        <end position="44"/>
    </location>
</feature>
<dbReference type="InterPro" id="IPR012338">
    <property type="entry name" value="Beta-lactam/transpept-like"/>
</dbReference>
<keyword evidence="9" id="KW-1185">Reference proteome</keyword>
<protein>
    <submittedName>
        <fullName evidence="8">Cell division protein FtsI (Penicillin-binding protein 3)</fullName>
    </submittedName>
</protein>
<gene>
    <name evidence="8" type="ORF">J2S63_000840</name>
</gene>
<dbReference type="InterPro" id="IPR005311">
    <property type="entry name" value="PBP_dimer"/>
</dbReference>
<comment type="caution">
    <text evidence="8">The sequence shown here is derived from an EMBL/GenBank/DDBJ whole genome shotgun (WGS) entry which is preliminary data.</text>
</comment>
<proteinExistence type="inferred from homology"/>
<dbReference type="SUPFAM" id="SSF56519">
    <property type="entry name" value="Penicillin binding protein dimerisation domain"/>
    <property type="match status" value="1"/>
</dbReference>
<feature type="region of interest" description="Disordered" evidence="4">
    <location>
        <begin position="599"/>
        <end position="635"/>
    </location>
</feature>
<evidence type="ECO:0000256" key="4">
    <source>
        <dbReference type="SAM" id="MobiDB-lite"/>
    </source>
</evidence>
<keyword evidence="8" id="KW-0132">Cell division</keyword>
<feature type="compositionally biased region" description="Gly residues" evidence="4">
    <location>
        <begin position="624"/>
        <end position="635"/>
    </location>
</feature>
<dbReference type="Pfam" id="PF03717">
    <property type="entry name" value="PBP_dimer"/>
    <property type="match status" value="1"/>
</dbReference>
<keyword evidence="5" id="KW-0812">Transmembrane</keyword>